<dbReference type="Proteomes" id="UP000054302">
    <property type="component" value="Unassembled WGS sequence"/>
</dbReference>
<evidence type="ECO:0000256" key="7">
    <source>
        <dbReference type="PROSITE-ProRule" id="PRU00042"/>
    </source>
</evidence>
<dbReference type="OMA" id="GTVMAWA"/>
<dbReference type="GO" id="GO:0000981">
    <property type="term" value="F:DNA-binding transcription factor activity, RNA polymerase II-specific"/>
    <property type="evidence" value="ECO:0007669"/>
    <property type="project" value="InterPro"/>
</dbReference>
<dbReference type="OrthoDB" id="10018191at2759"/>
<proteinExistence type="predicted"/>
<dbReference type="InterPro" id="IPR036236">
    <property type="entry name" value="Znf_C2H2_sf"/>
</dbReference>
<evidence type="ECO:0000256" key="1">
    <source>
        <dbReference type="ARBA" id="ARBA00004123"/>
    </source>
</evidence>
<reference evidence="10 11" key="1">
    <citation type="submission" date="2015-01" db="EMBL/GenBank/DDBJ databases">
        <title>The Genome Sequence of Exophiala mesophila CBS40295.</title>
        <authorList>
            <consortium name="The Broad Institute Genomics Platform"/>
            <person name="Cuomo C."/>
            <person name="de Hoog S."/>
            <person name="Gorbushina A."/>
            <person name="Stielow B."/>
            <person name="Teixiera M."/>
            <person name="Abouelleil A."/>
            <person name="Chapman S.B."/>
            <person name="Priest M."/>
            <person name="Young S.K."/>
            <person name="Wortman J."/>
            <person name="Nusbaum C."/>
            <person name="Birren B."/>
        </authorList>
    </citation>
    <scope>NUCLEOTIDE SEQUENCE [LARGE SCALE GENOMIC DNA]</scope>
    <source>
        <strain evidence="10 11">CBS 40295</strain>
    </source>
</reference>
<dbReference type="CDD" id="cd12148">
    <property type="entry name" value="fungal_TF_MHR"/>
    <property type="match status" value="1"/>
</dbReference>
<dbReference type="PROSITE" id="PS00028">
    <property type="entry name" value="ZINC_FINGER_C2H2_1"/>
    <property type="match status" value="2"/>
</dbReference>
<keyword evidence="11" id="KW-1185">Reference proteome</keyword>
<organism evidence="10 11">
    <name type="scientific">Exophiala mesophila</name>
    <name type="common">Black yeast-like fungus</name>
    <dbReference type="NCBI Taxonomy" id="212818"/>
    <lineage>
        <taxon>Eukaryota</taxon>
        <taxon>Fungi</taxon>
        <taxon>Dikarya</taxon>
        <taxon>Ascomycota</taxon>
        <taxon>Pezizomycotina</taxon>
        <taxon>Eurotiomycetes</taxon>
        <taxon>Chaetothyriomycetidae</taxon>
        <taxon>Chaetothyriales</taxon>
        <taxon>Herpotrichiellaceae</taxon>
        <taxon>Exophiala</taxon>
    </lineage>
</organism>
<evidence type="ECO:0000256" key="4">
    <source>
        <dbReference type="ARBA" id="ARBA00022771"/>
    </source>
</evidence>
<dbReference type="PROSITE" id="PS50157">
    <property type="entry name" value="ZINC_FINGER_C2H2_2"/>
    <property type="match status" value="2"/>
</dbReference>
<sequence length="758" mass="84051">MPKTGLAADAVPRPSGRGRRKSKIRQCDICGRAFAKTDHLERHVRSHTKEKPFQCEICGKNYGRHDTLLRHQKDHTGDQSKAGLGPNATFHSSQASSLHEGLQRASDTASNDPSNSPLTQDRGSIYDAIRHDSINPSGHTDPVDMILPENGSSKPAPTYDSVASNFQTPFDAPFDIFNFDFEAEYPAWLADGDFHAGLLDTPLINTMAELKPNWTESPYVTNSPSGTYKSAPNMKHLWYTPGLNPQDEIPPSGPATPPETQVEVDDSYRQTLHQSLQIRPPHESTLPSADFLNLCVRSYFSKFHPCFPVIHAPTFRPSKSNSMVLLSICSVGSLFTGSVNAIRQGVQIFERLHKAVLANWDRLINRGRDEKISLIQTAIIGQTFGLLSGEPKHLAIVDTFNGTLISWARRLGSFKAKRMRDLDLSLTGDDLETQWRHWAKNEELIRIALSVHVHDAELANIFHHEPFLRHNSRQLPAAASQATFMAAKAEEWRMAYLNDPSNFILPGTPLVSVDANLPFDMLSIPSNSSFTPYTVLQGICVNIVEHQISAHPPPSRKQEISGLLTTFHSRFLQTAPPWGSDSMDMTILWHLAYMSICADFDLLERAIGREGGTLSTEDQVLVTAWANSVDAQRCVIHGTIIQKKLENLPLGFEPAIHVPRAIFRAGIAWFCYTRFGTEVGGQQAIVPESLDFPEFKIVGVNPAALLFQANGYKHGRPSATEINAALCGLTDLLRRIGHWEIARRFAAILAALLHDEAG</sequence>
<keyword evidence="4 7" id="KW-0863">Zinc-finger</keyword>
<dbReference type="Pfam" id="PF00096">
    <property type="entry name" value="zf-C2H2"/>
    <property type="match status" value="2"/>
</dbReference>
<dbReference type="GeneID" id="27320466"/>
<evidence type="ECO:0000256" key="2">
    <source>
        <dbReference type="ARBA" id="ARBA00022723"/>
    </source>
</evidence>
<dbReference type="InterPro" id="IPR013087">
    <property type="entry name" value="Znf_C2H2_type"/>
</dbReference>
<dbReference type="PANTHER" id="PTHR40626:SF11">
    <property type="entry name" value="ZINC FINGER PROTEIN YPR022C"/>
    <property type="match status" value="1"/>
</dbReference>
<protein>
    <recommendedName>
        <fullName evidence="9">C2H2-type domain-containing protein</fullName>
    </recommendedName>
</protein>
<evidence type="ECO:0000259" key="9">
    <source>
        <dbReference type="PROSITE" id="PS50157"/>
    </source>
</evidence>
<accession>A0A0D1WZE3</accession>
<feature type="region of interest" description="Disordered" evidence="8">
    <location>
        <begin position="242"/>
        <end position="267"/>
    </location>
</feature>
<evidence type="ECO:0000256" key="5">
    <source>
        <dbReference type="ARBA" id="ARBA00022833"/>
    </source>
</evidence>
<keyword evidence="5" id="KW-0862">Zinc</keyword>
<dbReference type="PANTHER" id="PTHR40626">
    <property type="entry name" value="MIP31509P"/>
    <property type="match status" value="1"/>
</dbReference>
<dbReference type="SMART" id="SM00355">
    <property type="entry name" value="ZnF_C2H2"/>
    <property type="match status" value="2"/>
</dbReference>
<dbReference type="SUPFAM" id="SSF57667">
    <property type="entry name" value="beta-beta-alpha zinc fingers"/>
    <property type="match status" value="1"/>
</dbReference>
<name>A0A0D1WZE3_EXOME</name>
<dbReference type="Gene3D" id="3.30.160.60">
    <property type="entry name" value="Classic Zinc Finger"/>
    <property type="match status" value="2"/>
</dbReference>
<dbReference type="VEuPathDB" id="FungiDB:PV10_02621"/>
<keyword evidence="3" id="KW-0677">Repeat</keyword>
<feature type="region of interest" description="Disordered" evidence="8">
    <location>
        <begin position="74"/>
        <end position="158"/>
    </location>
</feature>
<comment type="subcellular location">
    <subcellularLocation>
        <location evidence="1">Nucleus</location>
    </subcellularLocation>
</comment>
<dbReference type="GO" id="GO:0005634">
    <property type="term" value="C:nucleus"/>
    <property type="evidence" value="ECO:0007669"/>
    <property type="project" value="UniProtKB-SubCell"/>
</dbReference>
<evidence type="ECO:0000256" key="8">
    <source>
        <dbReference type="SAM" id="MobiDB-lite"/>
    </source>
</evidence>
<dbReference type="GO" id="GO:0008270">
    <property type="term" value="F:zinc ion binding"/>
    <property type="evidence" value="ECO:0007669"/>
    <property type="project" value="UniProtKB-KW"/>
</dbReference>
<dbReference type="GO" id="GO:0000978">
    <property type="term" value="F:RNA polymerase II cis-regulatory region sequence-specific DNA binding"/>
    <property type="evidence" value="ECO:0007669"/>
    <property type="project" value="InterPro"/>
</dbReference>
<gene>
    <name evidence="10" type="ORF">PV10_02621</name>
</gene>
<keyword evidence="6" id="KW-0539">Nucleus</keyword>
<feature type="compositionally biased region" description="Polar residues" evidence="8">
    <location>
        <begin position="105"/>
        <end position="122"/>
    </location>
</feature>
<dbReference type="GO" id="GO:0006351">
    <property type="term" value="P:DNA-templated transcription"/>
    <property type="evidence" value="ECO:0007669"/>
    <property type="project" value="InterPro"/>
</dbReference>
<feature type="domain" description="C2H2-type" evidence="9">
    <location>
        <begin position="53"/>
        <end position="80"/>
    </location>
</feature>
<evidence type="ECO:0000256" key="6">
    <source>
        <dbReference type="ARBA" id="ARBA00023242"/>
    </source>
</evidence>
<dbReference type="InterPro" id="IPR007219">
    <property type="entry name" value="XnlR_reg_dom"/>
</dbReference>
<dbReference type="Pfam" id="PF04082">
    <property type="entry name" value="Fungal_trans"/>
    <property type="match status" value="1"/>
</dbReference>
<dbReference type="FunFam" id="3.30.160.60:FF:002343">
    <property type="entry name" value="Zinc finger protein 33A"/>
    <property type="match status" value="1"/>
</dbReference>
<dbReference type="GO" id="GO:0000785">
    <property type="term" value="C:chromatin"/>
    <property type="evidence" value="ECO:0007669"/>
    <property type="project" value="TreeGrafter"/>
</dbReference>
<dbReference type="RefSeq" id="XP_016226474.1">
    <property type="nucleotide sequence ID" value="XM_016366956.1"/>
</dbReference>
<evidence type="ECO:0000313" key="11">
    <source>
        <dbReference type="Proteomes" id="UP000054302"/>
    </source>
</evidence>
<feature type="region of interest" description="Disordered" evidence="8">
    <location>
        <begin position="1"/>
        <end position="24"/>
    </location>
</feature>
<dbReference type="EMBL" id="KN847521">
    <property type="protein sequence ID" value="KIV94900.1"/>
    <property type="molecule type" value="Genomic_DNA"/>
</dbReference>
<dbReference type="AlphaFoldDB" id="A0A0D1WZE3"/>
<dbReference type="InterPro" id="IPR051059">
    <property type="entry name" value="VerF-like"/>
</dbReference>
<dbReference type="HOGENOM" id="CLU_009001_1_0_1"/>
<dbReference type="STRING" id="212818.A0A0D1WZE3"/>
<evidence type="ECO:0000256" key="3">
    <source>
        <dbReference type="ARBA" id="ARBA00022737"/>
    </source>
</evidence>
<feature type="domain" description="C2H2-type" evidence="9">
    <location>
        <begin position="25"/>
        <end position="52"/>
    </location>
</feature>
<evidence type="ECO:0000313" key="10">
    <source>
        <dbReference type="EMBL" id="KIV94900.1"/>
    </source>
</evidence>
<keyword evidence="2" id="KW-0479">Metal-binding</keyword>